<keyword evidence="1" id="KW-0812">Transmembrane</keyword>
<dbReference type="EMBL" id="CATQJL010000316">
    <property type="protein sequence ID" value="CAJ0605263.1"/>
    <property type="molecule type" value="Genomic_DNA"/>
</dbReference>
<feature type="transmembrane region" description="Helical" evidence="1">
    <location>
        <begin position="160"/>
        <end position="181"/>
    </location>
</feature>
<evidence type="ECO:0000256" key="1">
    <source>
        <dbReference type="SAM" id="Phobius"/>
    </source>
</evidence>
<sequence length="263" mass="30357">MEFPIWQGVIIAASTTSMFAYILIVVHIFRGRKQIPFYNKSFFRLCLSNVWACLLWKLWAFQYITPFLIVLTTVVLQPLKPLTHVSSKSHVMFNFDDGPMKHLTLIGALAAALTMILSLLMYIMTIAKMRHFRRTRIFSTNLKISSSSHSDLEKRCMASALLMFCGAVPHLMICIMIIAYHRSATVTSFYAHLWIPAADLMISAPPWALIVKSTKLRRYFREKVETLLDVEWLSSTKKPTITKVKFVRETRSAIRRPSRCDYL</sequence>
<accession>A0AA36H762</accession>
<reference evidence="2" key="1">
    <citation type="submission" date="2023-07" db="EMBL/GenBank/DDBJ databases">
        <authorList>
            <consortium name="CYATHOMIX"/>
        </authorList>
    </citation>
    <scope>NUCLEOTIDE SEQUENCE</scope>
    <source>
        <strain evidence="2">N/A</strain>
    </source>
</reference>
<feature type="transmembrane region" description="Helical" evidence="1">
    <location>
        <begin position="50"/>
        <end position="76"/>
    </location>
</feature>
<keyword evidence="1" id="KW-1133">Transmembrane helix</keyword>
<dbReference type="AlphaFoldDB" id="A0AA36H762"/>
<name>A0AA36H762_CYLNA</name>
<protein>
    <submittedName>
        <fullName evidence="2">Uncharacterized protein</fullName>
    </submittedName>
</protein>
<comment type="caution">
    <text evidence="2">The sequence shown here is derived from an EMBL/GenBank/DDBJ whole genome shotgun (WGS) entry which is preliminary data.</text>
</comment>
<organism evidence="2 3">
    <name type="scientific">Cylicocyclus nassatus</name>
    <name type="common">Nematode worm</name>
    <dbReference type="NCBI Taxonomy" id="53992"/>
    <lineage>
        <taxon>Eukaryota</taxon>
        <taxon>Metazoa</taxon>
        <taxon>Ecdysozoa</taxon>
        <taxon>Nematoda</taxon>
        <taxon>Chromadorea</taxon>
        <taxon>Rhabditida</taxon>
        <taxon>Rhabditina</taxon>
        <taxon>Rhabditomorpha</taxon>
        <taxon>Strongyloidea</taxon>
        <taxon>Strongylidae</taxon>
        <taxon>Cylicocyclus</taxon>
    </lineage>
</organism>
<dbReference type="Pfam" id="PF10323">
    <property type="entry name" value="7TM_GPCR_Srv"/>
    <property type="match status" value="1"/>
</dbReference>
<keyword evidence="1" id="KW-0472">Membrane</keyword>
<dbReference type="InterPro" id="IPR019426">
    <property type="entry name" value="7TM_GPCR_serpentine_rcpt_Srv"/>
</dbReference>
<feature type="transmembrane region" description="Helical" evidence="1">
    <location>
        <begin position="6"/>
        <end position="29"/>
    </location>
</feature>
<feature type="transmembrane region" description="Helical" evidence="1">
    <location>
        <begin position="193"/>
        <end position="211"/>
    </location>
</feature>
<proteinExistence type="predicted"/>
<gene>
    <name evidence="2" type="ORF">CYNAS_LOCUS17246</name>
</gene>
<feature type="transmembrane region" description="Helical" evidence="1">
    <location>
        <begin position="103"/>
        <end position="127"/>
    </location>
</feature>
<keyword evidence="3" id="KW-1185">Reference proteome</keyword>
<evidence type="ECO:0000313" key="2">
    <source>
        <dbReference type="EMBL" id="CAJ0605263.1"/>
    </source>
</evidence>
<evidence type="ECO:0000313" key="3">
    <source>
        <dbReference type="Proteomes" id="UP001176961"/>
    </source>
</evidence>
<dbReference type="Proteomes" id="UP001176961">
    <property type="component" value="Unassembled WGS sequence"/>
</dbReference>